<dbReference type="InterPro" id="IPR003676">
    <property type="entry name" value="SAUR_fam"/>
</dbReference>
<evidence type="ECO:0000313" key="2">
    <source>
        <dbReference type="EMBL" id="KAF6144104.1"/>
    </source>
</evidence>
<gene>
    <name evidence="2" type="ORF">GIB67_007565</name>
</gene>
<comment type="caution">
    <text evidence="2">The sequence shown here is derived from an EMBL/GenBank/DDBJ whole genome shotgun (WGS) entry which is preliminary data.</text>
</comment>
<evidence type="ECO:0008006" key="4">
    <source>
        <dbReference type="Google" id="ProtNLM"/>
    </source>
</evidence>
<dbReference type="OrthoDB" id="625231at2759"/>
<keyword evidence="3" id="KW-1185">Reference proteome</keyword>
<organism evidence="2 3">
    <name type="scientific">Kingdonia uniflora</name>
    <dbReference type="NCBI Taxonomy" id="39325"/>
    <lineage>
        <taxon>Eukaryota</taxon>
        <taxon>Viridiplantae</taxon>
        <taxon>Streptophyta</taxon>
        <taxon>Embryophyta</taxon>
        <taxon>Tracheophyta</taxon>
        <taxon>Spermatophyta</taxon>
        <taxon>Magnoliopsida</taxon>
        <taxon>Ranunculales</taxon>
        <taxon>Circaeasteraceae</taxon>
        <taxon>Kingdonia</taxon>
    </lineage>
</organism>
<evidence type="ECO:0000256" key="1">
    <source>
        <dbReference type="ARBA" id="ARBA00006974"/>
    </source>
</evidence>
<protein>
    <recommendedName>
        <fullName evidence="4">Small auxin up regulated protein</fullName>
    </recommendedName>
</protein>
<dbReference type="EMBL" id="JACGCM010002142">
    <property type="protein sequence ID" value="KAF6144104.1"/>
    <property type="molecule type" value="Genomic_DNA"/>
</dbReference>
<comment type="similarity">
    <text evidence="1">Belongs to the ARG7 family.</text>
</comment>
<evidence type="ECO:0000313" key="3">
    <source>
        <dbReference type="Proteomes" id="UP000541444"/>
    </source>
</evidence>
<accession>A0A7J7LNM8</accession>
<proteinExistence type="inferred from homology"/>
<reference evidence="2 3" key="1">
    <citation type="journal article" date="2020" name="IScience">
        <title>Genome Sequencing of the Endangered Kingdonia uniflora (Circaeasteraceae, Ranunculales) Reveals Potential Mechanisms of Evolutionary Specialization.</title>
        <authorList>
            <person name="Sun Y."/>
            <person name="Deng T."/>
            <person name="Zhang A."/>
            <person name="Moore M.J."/>
            <person name="Landis J.B."/>
            <person name="Lin N."/>
            <person name="Zhang H."/>
            <person name="Zhang X."/>
            <person name="Huang J."/>
            <person name="Zhang X."/>
            <person name="Sun H."/>
            <person name="Wang H."/>
        </authorList>
    </citation>
    <scope>NUCLEOTIDE SEQUENCE [LARGE SCALE GENOMIC DNA]</scope>
    <source>
        <strain evidence="2">TB1705</strain>
        <tissue evidence="2">Leaf</tissue>
    </source>
</reference>
<dbReference type="Proteomes" id="UP000541444">
    <property type="component" value="Unassembled WGS sequence"/>
</dbReference>
<sequence length="96" mass="10728">MGIQLQVVSHAKQILQRSLFAPGVAANIPNGHFAVYIGESRKKRFVIPISYLNHPSFPDLLSQAEEEFGFYHPMGALTIPCNEVTFINLTCNLNKK</sequence>
<dbReference type="PANTHER" id="PTHR31929">
    <property type="entry name" value="SAUR-LIKE AUXIN-RESPONSIVE PROTEIN FAMILY-RELATED"/>
    <property type="match status" value="1"/>
</dbReference>
<dbReference type="Pfam" id="PF02519">
    <property type="entry name" value="Auxin_inducible"/>
    <property type="match status" value="1"/>
</dbReference>
<dbReference type="AlphaFoldDB" id="A0A7J7LNM8"/>
<name>A0A7J7LNM8_9MAGN</name>
<dbReference type="GO" id="GO:0009733">
    <property type="term" value="P:response to auxin"/>
    <property type="evidence" value="ECO:0007669"/>
    <property type="project" value="InterPro"/>
</dbReference>